<reference evidence="1" key="1">
    <citation type="submission" date="2021-06" db="EMBL/GenBank/DDBJ databases">
        <authorList>
            <person name="Hodson N. C."/>
            <person name="Mongue J. A."/>
            <person name="Jaron S. K."/>
        </authorList>
    </citation>
    <scope>NUCLEOTIDE SEQUENCE</scope>
</reference>
<gene>
    <name evidence="1" type="ORF">AFUS01_LOCUS21712</name>
</gene>
<dbReference type="AlphaFoldDB" id="A0A8J2KBP9"/>
<dbReference type="EMBL" id="CAJVCH010245892">
    <property type="protein sequence ID" value="CAG7733258.1"/>
    <property type="molecule type" value="Genomic_DNA"/>
</dbReference>
<evidence type="ECO:0000313" key="1">
    <source>
        <dbReference type="EMBL" id="CAG7733258.1"/>
    </source>
</evidence>
<name>A0A8J2KBP9_9HEXA</name>
<keyword evidence="2" id="KW-1185">Reference proteome</keyword>
<evidence type="ECO:0000313" key="2">
    <source>
        <dbReference type="Proteomes" id="UP000708208"/>
    </source>
</evidence>
<organism evidence="1 2">
    <name type="scientific">Allacma fusca</name>
    <dbReference type="NCBI Taxonomy" id="39272"/>
    <lineage>
        <taxon>Eukaryota</taxon>
        <taxon>Metazoa</taxon>
        <taxon>Ecdysozoa</taxon>
        <taxon>Arthropoda</taxon>
        <taxon>Hexapoda</taxon>
        <taxon>Collembola</taxon>
        <taxon>Symphypleona</taxon>
        <taxon>Sminthuridae</taxon>
        <taxon>Allacma</taxon>
    </lineage>
</organism>
<protein>
    <submittedName>
        <fullName evidence="1">Uncharacterized protein</fullName>
    </submittedName>
</protein>
<comment type="caution">
    <text evidence="1">The sequence shown here is derived from an EMBL/GenBank/DDBJ whole genome shotgun (WGS) entry which is preliminary data.</text>
</comment>
<accession>A0A8J2KBP9</accession>
<proteinExistence type="predicted"/>
<dbReference type="Proteomes" id="UP000708208">
    <property type="component" value="Unassembled WGS sequence"/>
</dbReference>
<sequence length="45" mass="5401">LCQRNDYTKYIELCIAESKYENTFHNTHSTELMSKIKIKIDNVKH</sequence>
<feature type="non-terminal residue" evidence="1">
    <location>
        <position position="1"/>
    </location>
</feature>